<dbReference type="Gene3D" id="1.10.10.10">
    <property type="entry name" value="Winged helix-like DNA-binding domain superfamily/Winged helix DNA-binding domain"/>
    <property type="match status" value="1"/>
</dbReference>
<dbReference type="GO" id="GO:0005667">
    <property type="term" value="C:transcription regulator complex"/>
    <property type="evidence" value="ECO:0007669"/>
    <property type="project" value="InterPro"/>
</dbReference>
<evidence type="ECO:0000256" key="1">
    <source>
        <dbReference type="RuleBase" id="RU003796"/>
    </source>
</evidence>
<dbReference type="AlphaFoldDB" id="A0A1J4JRU9"/>
<sequence length="247" mass="28685">MENENRTTFSHFIQDLIYKHENGKGRTIHLEKLCKVSSIEKRRLSDLFSVLCSLNVCTKICNQCFRWNSMANIKPAINNIAISLEERSRILTIGELFDANGSPPIGDLSIKLIEVFIFFGETEMNLPVIARLLSPKPEKTKQVLRRVYLAAYFLEQFNILSHGSGRGVYLFSLDCNEIMIKALEEMSQTKELTTSLLPLLNRIDAQYLNSIKKARKEMMNEYLHRPIPMKEPFHNYKMRRFDMIETS</sequence>
<evidence type="ECO:0000313" key="4">
    <source>
        <dbReference type="Proteomes" id="UP000179807"/>
    </source>
</evidence>
<dbReference type="SMART" id="SM01372">
    <property type="entry name" value="E2F_TDP"/>
    <property type="match status" value="1"/>
</dbReference>
<proteinExistence type="inferred from homology"/>
<reference evidence="3" key="1">
    <citation type="submission" date="2016-10" db="EMBL/GenBank/DDBJ databases">
        <authorList>
            <person name="Benchimol M."/>
            <person name="Almeida L.G."/>
            <person name="Vasconcelos A.T."/>
            <person name="Perreira-Neves A."/>
            <person name="Rosa I.A."/>
            <person name="Tasca T."/>
            <person name="Bogo M.R."/>
            <person name="de Souza W."/>
        </authorList>
    </citation>
    <scope>NUCLEOTIDE SEQUENCE [LARGE SCALE GENOMIC DNA]</scope>
    <source>
        <strain evidence="3">K</strain>
    </source>
</reference>
<evidence type="ECO:0000313" key="3">
    <source>
        <dbReference type="EMBL" id="OHT00236.1"/>
    </source>
</evidence>
<dbReference type="Pfam" id="PF02319">
    <property type="entry name" value="WHD_E2F_TDP"/>
    <property type="match status" value="1"/>
</dbReference>
<dbReference type="GeneID" id="94843592"/>
<dbReference type="SUPFAM" id="SSF46785">
    <property type="entry name" value="Winged helix' DNA-binding domain"/>
    <property type="match status" value="1"/>
</dbReference>
<keyword evidence="1" id="KW-0238">DNA-binding</keyword>
<dbReference type="InterPro" id="IPR003316">
    <property type="entry name" value="E2F_WHTH_DNA-bd_dom"/>
</dbReference>
<dbReference type="Proteomes" id="UP000179807">
    <property type="component" value="Unassembled WGS sequence"/>
</dbReference>
<gene>
    <name evidence="3" type="ORF">TRFO_33107</name>
</gene>
<dbReference type="VEuPathDB" id="TrichDB:TRFO_33107"/>
<protein>
    <recommendedName>
        <fullName evidence="2">E2F/DP family winged-helix DNA-binding domain-containing protein</fullName>
    </recommendedName>
</protein>
<name>A0A1J4JRU9_9EUKA</name>
<dbReference type="InterPro" id="IPR036390">
    <property type="entry name" value="WH_DNA-bd_sf"/>
</dbReference>
<feature type="domain" description="E2F/DP family winged-helix DNA-binding" evidence="2">
    <location>
        <begin position="4"/>
        <end position="69"/>
    </location>
</feature>
<comment type="subcellular location">
    <subcellularLocation>
        <location evidence="1">Nucleus</location>
    </subcellularLocation>
</comment>
<dbReference type="InterPro" id="IPR036388">
    <property type="entry name" value="WH-like_DNA-bd_sf"/>
</dbReference>
<evidence type="ECO:0000259" key="2">
    <source>
        <dbReference type="SMART" id="SM01372"/>
    </source>
</evidence>
<dbReference type="RefSeq" id="XP_068353372.1">
    <property type="nucleotide sequence ID" value="XM_068508888.1"/>
</dbReference>
<keyword evidence="4" id="KW-1185">Reference proteome</keyword>
<dbReference type="GO" id="GO:0006355">
    <property type="term" value="P:regulation of DNA-templated transcription"/>
    <property type="evidence" value="ECO:0007669"/>
    <property type="project" value="InterPro"/>
</dbReference>
<organism evidence="3 4">
    <name type="scientific">Tritrichomonas foetus</name>
    <dbReference type="NCBI Taxonomy" id="1144522"/>
    <lineage>
        <taxon>Eukaryota</taxon>
        <taxon>Metamonada</taxon>
        <taxon>Parabasalia</taxon>
        <taxon>Tritrichomonadida</taxon>
        <taxon>Tritrichomonadidae</taxon>
        <taxon>Tritrichomonas</taxon>
    </lineage>
</organism>
<comment type="similarity">
    <text evidence="1">Belongs to the E2F/DP family.</text>
</comment>
<accession>A0A1J4JRU9</accession>
<keyword evidence="1" id="KW-0805">Transcription regulation</keyword>
<comment type="caution">
    <text evidence="3">The sequence shown here is derived from an EMBL/GenBank/DDBJ whole genome shotgun (WGS) entry which is preliminary data.</text>
</comment>
<dbReference type="EMBL" id="MLAK01000964">
    <property type="protein sequence ID" value="OHT00236.1"/>
    <property type="molecule type" value="Genomic_DNA"/>
</dbReference>
<keyword evidence="1" id="KW-0804">Transcription</keyword>
<keyword evidence="1" id="KW-0539">Nucleus</keyword>